<evidence type="ECO:0000256" key="8">
    <source>
        <dbReference type="ARBA" id="ARBA00023157"/>
    </source>
</evidence>
<protein>
    <recommendedName>
        <fullName evidence="12">Peptidase S1 domain-containing protein</fullName>
    </recommendedName>
</protein>
<evidence type="ECO:0000259" key="12">
    <source>
        <dbReference type="PROSITE" id="PS50240"/>
    </source>
</evidence>
<proteinExistence type="inferred from homology"/>
<keyword evidence="14" id="KW-1185">Reference proteome</keyword>
<keyword evidence="5 10" id="KW-0378">Hydrolase</keyword>
<evidence type="ECO:0000256" key="2">
    <source>
        <dbReference type="ARBA" id="ARBA00022525"/>
    </source>
</evidence>
<evidence type="ECO:0000256" key="9">
    <source>
        <dbReference type="ARBA" id="ARBA00024195"/>
    </source>
</evidence>
<evidence type="ECO:0000313" key="13">
    <source>
        <dbReference type="EMBL" id="EDV55462.2"/>
    </source>
</evidence>
<organism evidence="13 14">
    <name type="scientific">Drosophila erecta</name>
    <name type="common">Fruit fly</name>
    <dbReference type="NCBI Taxonomy" id="7220"/>
    <lineage>
        <taxon>Eukaryota</taxon>
        <taxon>Metazoa</taxon>
        <taxon>Ecdysozoa</taxon>
        <taxon>Arthropoda</taxon>
        <taxon>Hexapoda</taxon>
        <taxon>Insecta</taxon>
        <taxon>Pterygota</taxon>
        <taxon>Neoptera</taxon>
        <taxon>Endopterygota</taxon>
        <taxon>Diptera</taxon>
        <taxon>Brachycera</taxon>
        <taxon>Muscomorpha</taxon>
        <taxon>Ephydroidea</taxon>
        <taxon>Drosophilidae</taxon>
        <taxon>Drosophila</taxon>
        <taxon>Sophophora</taxon>
    </lineage>
</organism>
<dbReference type="PRINTS" id="PR00722">
    <property type="entry name" value="CHYMOTRYPSIN"/>
</dbReference>
<reference evidence="13 14" key="2">
    <citation type="journal article" date="2008" name="Bioinformatics">
        <title>Assembly reconciliation.</title>
        <authorList>
            <person name="Zimin A.V."/>
            <person name="Smith D.R."/>
            <person name="Sutton G."/>
            <person name="Yorke J.A."/>
        </authorList>
    </citation>
    <scope>NUCLEOTIDE SEQUENCE [LARGE SCALE GENOMIC DNA]</scope>
    <source>
        <strain evidence="13 14">TSC#14021-0224.01</strain>
    </source>
</reference>
<keyword evidence="2" id="KW-0964">Secreted</keyword>
<dbReference type="InterPro" id="IPR043504">
    <property type="entry name" value="Peptidase_S1_PA_chymotrypsin"/>
</dbReference>
<keyword evidence="6 10" id="KW-0720">Serine protease</keyword>
<dbReference type="HOGENOM" id="CLU_006842_0_3_1"/>
<dbReference type="PROSITE" id="PS50240">
    <property type="entry name" value="TRYPSIN_DOM"/>
    <property type="match status" value="1"/>
</dbReference>
<dbReference type="InterPro" id="IPR033116">
    <property type="entry name" value="TRYPSIN_SER"/>
</dbReference>
<evidence type="ECO:0000313" key="14">
    <source>
        <dbReference type="Proteomes" id="UP000008711"/>
    </source>
</evidence>
<dbReference type="InterPro" id="IPR009003">
    <property type="entry name" value="Peptidase_S1_PA"/>
</dbReference>
<dbReference type="Gene3D" id="2.40.10.10">
    <property type="entry name" value="Trypsin-like serine proteases"/>
    <property type="match status" value="2"/>
</dbReference>
<evidence type="ECO:0000256" key="10">
    <source>
        <dbReference type="RuleBase" id="RU363034"/>
    </source>
</evidence>
<name>B3NMW8_DROER</name>
<accession>B3NMW8</accession>
<dbReference type="GO" id="GO:0006508">
    <property type="term" value="P:proteolysis"/>
    <property type="evidence" value="ECO:0007669"/>
    <property type="project" value="UniProtKB-KW"/>
</dbReference>
<dbReference type="InterPro" id="IPR051487">
    <property type="entry name" value="Ser/Thr_Proteases_Immune/Dev"/>
</dbReference>
<feature type="signal peptide" evidence="11">
    <location>
        <begin position="1"/>
        <end position="23"/>
    </location>
</feature>
<keyword evidence="8" id="KW-1015">Disulfide bond</keyword>
<dbReference type="InterPro" id="IPR001254">
    <property type="entry name" value="Trypsin_dom"/>
</dbReference>
<dbReference type="PROSITE" id="PS00134">
    <property type="entry name" value="TRYPSIN_HIS"/>
    <property type="match status" value="1"/>
</dbReference>
<evidence type="ECO:0000256" key="11">
    <source>
        <dbReference type="SAM" id="SignalP"/>
    </source>
</evidence>
<evidence type="ECO:0000256" key="4">
    <source>
        <dbReference type="ARBA" id="ARBA00022729"/>
    </source>
</evidence>
<sequence>MKVVSTVIAVLFCLFCGRNNVMSWLLDKKCGTSLDDQYDAKVIGGKKTSIRQNPWMVLVQSRAICGGSLITPQFVLTAAHCISVKGIPNSGIYVRLGEYETIDPNPHCVNNHCIPRFYNISVLLTAVHHDYKEFTYQNDIALLKMSKAVEYSDYVRPICLLVDEQLPSASKFTFTGWGGTEYARFSRILRNTTLHNVDISFCNRMFKKQADRSQICAASHTSNTCQGDSGGPLSYKFHYDNKLLTFQYGLASFGSEKCQINTPGVYTNVHHHMEWIINKMKDIDNNINKLRFHMKLGKCLRHIYNKTIIEK</sequence>
<dbReference type="GO" id="GO:0004252">
    <property type="term" value="F:serine-type endopeptidase activity"/>
    <property type="evidence" value="ECO:0007669"/>
    <property type="project" value="InterPro"/>
</dbReference>
<dbReference type="FunFam" id="2.40.10.10:FF:000146">
    <property type="entry name" value="Serine protease 53"/>
    <property type="match status" value="1"/>
</dbReference>
<reference evidence="13 14" key="1">
    <citation type="journal article" date="2007" name="Nature">
        <title>Evolution of genes and genomes on the Drosophila phylogeny.</title>
        <authorList>
            <consortium name="Drosophila 12 Genomes Consortium"/>
            <person name="Clark A.G."/>
            <person name="Eisen M.B."/>
            <person name="Smith D.R."/>
            <person name="Bergman C.M."/>
            <person name="Oliver B."/>
            <person name="Markow T.A."/>
            <person name="Kaufman T.C."/>
            <person name="Kellis M."/>
            <person name="Gelbart W."/>
            <person name="Iyer V.N."/>
            <person name="Pollard D.A."/>
            <person name="Sackton T.B."/>
            <person name="Larracuente A.M."/>
            <person name="Singh N.D."/>
            <person name="Abad J.P."/>
            <person name="Abt D.N."/>
            <person name="Adryan B."/>
            <person name="Aguade M."/>
            <person name="Akashi H."/>
            <person name="Anderson W.W."/>
            <person name="Aquadro C.F."/>
            <person name="Ardell D.H."/>
            <person name="Arguello R."/>
            <person name="Artieri C.G."/>
            <person name="Barbash D.A."/>
            <person name="Barker D."/>
            <person name="Barsanti P."/>
            <person name="Batterham P."/>
            <person name="Batzoglou S."/>
            <person name="Begun D."/>
            <person name="Bhutkar A."/>
            <person name="Blanco E."/>
            <person name="Bosak S.A."/>
            <person name="Bradley R.K."/>
            <person name="Brand A.D."/>
            <person name="Brent M.R."/>
            <person name="Brooks A.N."/>
            <person name="Brown R.H."/>
            <person name="Butlin R.K."/>
            <person name="Caggese C."/>
            <person name="Calvi B.R."/>
            <person name="Bernardo de Carvalho A."/>
            <person name="Caspi A."/>
            <person name="Castrezana S."/>
            <person name="Celniker S.E."/>
            <person name="Chang J.L."/>
            <person name="Chapple C."/>
            <person name="Chatterji S."/>
            <person name="Chinwalla A."/>
            <person name="Civetta A."/>
            <person name="Clifton S.W."/>
            <person name="Comeron J.M."/>
            <person name="Costello J.C."/>
            <person name="Coyne J.A."/>
            <person name="Daub J."/>
            <person name="David R.G."/>
            <person name="Delcher A.L."/>
            <person name="Delehaunty K."/>
            <person name="Do C.B."/>
            <person name="Ebling H."/>
            <person name="Edwards K."/>
            <person name="Eickbush T."/>
            <person name="Evans J.D."/>
            <person name="Filipski A."/>
            <person name="Findeiss S."/>
            <person name="Freyhult E."/>
            <person name="Fulton L."/>
            <person name="Fulton R."/>
            <person name="Garcia A.C."/>
            <person name="Gardiner A."/>
            <person name="Garfield D.A."/>
            <person name="Garvin B.E."/>
            <person name="Gibson G."/>
            <person name="Gilbert D."/>
            <person name="Gnerre S."/>
            <person name="Godfrey J."/>
            <person name="Good R."/>
            <person name="Gotea V."/>
            <person name="Gravely B."/>
            <person name="Greenberg A.J."/>
            <person name="Griffiths-Jones S."/>
            <person name="Gross S."/>
            <person name="Guigo R."/>
            <person name="Gustafson E.A."/>
            <person name="Haerty W."/>
            <person name="Hahn M.W."/>
            <person name="Halligan D.L."/>
            <person name="Halpern A.L."/>
            <person name="Halter G.M."/>
            <person name="Han M.V."/>
            <person name="Heger A."/>
            <person name="Hillier L."/>
            <person name="Hinrichs A.S."/>
            <person name="Holmes I."/>
            <person name="Hoskins R.A."/>
            <person name="Hubisz M.J."/>
            <person name="Hultmark D."/>
            <person name="Huntley M.A."/>
            <person name="Jaffe D.B."/>
            <person name="Jagadeeshan S."/>
            <person name="Jeck W.R."/>
            <person name="Johnson J."/>
            <person name="Jones C.D."/>
            <person name="Jordan W.C."/>
            <person name="Karpen G.H."/>
            <person name="Kataoka E."/>
            <person name="Keightley P.D."/>
            <person name="Kheradpour P."/>
            <person name="Kirkness E.F."/>
            <person name="Koerich L.B."/>
            <person name="Kristiansen K."/>
            <person name="Kudrna D."/>
            <person name="Kulathinal R.J."/>
            <person name="Kumar S."/>
            <person name="Kwok R."/>
            <person name="Lander E."/>
            <person name="Langley C.H."/>
            <person name="Lapoint R."/>
            <person name="Lazzaro B.P."/>
            <person name="Lee S.J."/>
            <person name="Levesque L."/>
            <person name="Li R."/>
            <person name="Lin C.F."/>
            <person name="Lin M.F."/>
            <person name="Lindblad-Toh K."/>
            <person name="Llopart A."/>
            <person name="Long M."/>
            <person name="Low L."/>
            <person name="Lozovsky E."/>
            <person name="Lu J."/>
            <person name="Luo M."/>
            <person name="Machado C.A."/>
            <person name="Makalowski W."/>
            <person name="Marzo M."/>
            <person name="Matsuda M."/>
            <person name="Matzkin L."/>
            <person name="McAllister B."/>
            <person name="McBride C.S."/>
            <person name="McKernan B."/>
            <person name="McKernan K."/>
            <person name="Mendez-Lago M."/>
            <person name="Minx P."/>
            <person name="Mollenhauer M.U."/>
            <person name="Montooth K."/>
            <person name="Mount S.M."/>
            <person name="Mu X."/>
            <person name="Myers E."/>
            <person name="Negre B."/>
            <person name="Newfeld S."/>
            <person name="Nielsen R."/>
            <person name="Noor M.A."/>
            <person name="O'Grady P."/>
            <person name="Pachter L."/>
            <person name="Papaceit M."/>
            <person name="Parisi M.J."/>
            <person name="Parisi M."/>
            <person name="Parts L."/>
            <person name="Pedersen J.S."/>
            <person name="Pesole G."/>
            <person name="Phillippy A.M."/>
            <person name="Ponting C.P."/>
            <person name="Pop M."/>
            <person name="Porcelli D."/>
            <person name="Powell J.R."/>
            <person name="Prohaska S."/>
            <person name="Pruitt K."/>
            <person name="Puig M."/>
            <person name="Quesneville H."/>
            <person name="Ram K.R."/>
            <person name="Rand D."/>
            <person name="Rasmussen M.D."/>
            <person name="Reed L.K."/>
            <person name="Reenan R."/>
            <person name="Reily A."/>
            <person name="Remington K.A."/>
            <person name="Rieger T.T."/>
            <person name="Ritchie M.G."/>
            <person name="Robin C."/>
            <person name="Rogers Y.H."/>
            <person name="Rohde C."/>
            <person name="Rozas J."/>
            <person name="Rubenfield M.J."/>
            <person name="Ruiz A."/>
            <person name="Russo S."/>
            <person name="Salzberg S.L."/>
            <person name="Sanchez-Gracia A."/>
            <person name="Saranga D.J."/>
            <person name="Sato H."/>
            <person name="Schaeffer S.W."/>
            <person name="Schatz M.C."/>
            <person name="Schlenke T."/>
            <person name="Schwartz R."/>
            <person name="Segarra C."/>
            <person name="Singh R.S."/>
            <person name="Sirot L."/>
            <person name="Sirota M."/>
            <person name="Sisneros N.B."/>
            <person name="Smith C.D."/>
            <person name="Smith T.F."/>
            <person name="Spieth J."/>
            <person name="Stage D.E."/>
            <person name="Stark A."/>
            <person name="Stephan W."/>
            <person name="Strausberg R.L."/>
            <person name="Strempel S."/>
            <person name="Sturgill D."/>
            <person name="Sutton G."/>
            <person name="Sutton G.G."/>
            <person name="Tao W."/>
            <person name="Teichmann S."/>
            <person name="Tobari Y.N."/>
            <person name="Tomimura Y."/>
            <person name="Tsolas J.M."/>
            <person name="Valente V.L."/>
            <person name="Venter E."/>
            <person name="Venter J.C."/>
            <person name="Vicario S."/>
            <person name="Vieira F.G."/>
            <person name="Vilella A.J."/>
            <person name="Villasante A."/>
            <person name="Walenz B."/>
            <person name="Wang J."/>
            <person name="Wasserman M."/>
            <person name="Watts T."/>
            <person name="Wilson D."/>
            <person name="Wilson R.K."/>
            <person name="Wing R.A."/>
            <person name="Wolfner M.F."/>
            <person name="Wong A."/>
            <person name="Wong G.K."/>
            <person name="Wu C.I."/>
            <person name="Wu G."/>
            <person name="Yamamoto D."/>
            <person name="Yang H.P."/>
            <person name="Yang S.P."/>
            <person name="Yorke J.A."/>
            <person name="Yoshida K."/>
            <person name="Zdobnov E."/>
            <person name="Zhang P."/>
            <person name="Zhang Y."/>
            <person name="Zimin A.V."/>
            <person name="Baldwin J."/>
            <person name="Abdouelleil A."/>
            <person name="Abdulkadir J."/>
            <person name="Abebe A."/>
            <person name="Abera B."/>
            <person name="Abreu J."/>
            <person name="Acer S.C."/>
            <person name="Aftuck L."/>
            <person name="Alexander A."/>
            <person name="An P."/>
            <person name="Anderson E."/>
            <person name="Anderson S."/>
            <person name="Arachi H."/>
            <person name="Azer M."/>
            <person name="Bachantsang P."/>
            <person name="Barry A."/>
            <person name="Bayul T."/>
            <person name="Berlin A."/>
            <person name="Bessette D."/>
            <person name="Bloom T."/>
            <person name="Blye J."/>
            <person name="Boguslavskiy L."/>
            <person name="Bonnet C."/>
            <person name="Boukhgalter B."/>
            <person name="Bourzgui I."/>
            <person name="Brown A."/>
            <person name="Cahill P."/>
            <person name="Channer S."/>
            <person name="Cheshatsang Y."/>
            <person name="Chuda L."/>
            <person name="Citroen M."/>
            <person name="Collymore A."/>
            <person name="Cooke P."/>
            <person name="Costello M."/>
            <person name="D'Aco K."/>
            <person name="Daza R."/>
            <person name="De Haan G."/>
            <person name="DeGray S."/>
            <person name="DeMaso C."/>
            <person name="Dhargay N."/>
            <person name="Dooley K."/>
            <person name="Dooley E."/>
            <person name="Doricent M."/>
            <person name="Dorje P."/>
            <person name="Dorjee K."/>
            <person name="Dupes A."/>
            <person name="Elong R."/>
            <person name="Falk J."/>
            <person name="Farina A."/>
            <person name="Faro S."/>
            <person name="Ferguson D."/>
            <person name="Fisher S."/>
            <person name="Foley C.D."/>
            <person name="Franke A."/>
            <person name="Friedrich D."/>
            <person name="Gadbois L."/>
            <person name="Gearin G."/>
            <person name="Gearin C.R."/>
            <person name="Giannoukos G."/>
            <person name="Goode T."/>
            <person name="Graham J."/>
            <person name="Grandbois E."/>
            <person name="Grewal S."/>
            <person name="Gyaltsen K."/>
            <person name="Hafez N."/>
            <person name="Hagos B."/>
            <person name="Hall J."/>
            <person name="Henson C."/>
            <person name="Hollinger A."/>
            <person name="Honan T."/>
            <person name="Huard M.D."/>
            <person name="Hughes L."/>
            <person name="Hurhula B."/>
            <person name="Husby M.E."/>
            <person name="Kamat A."/>
            <person name="Kanga B."/>
            <person name="Kashin S."/>
            <person name="Khazanovich D."/>
            <person name="Kisner P."/>
            <person name="Lance K."/>
            <person name="Lara M."/>
            <person name="Lee W."/>
            <person name="Lennon N."/>
            <person name="Letendre F."/>
            <person name="LeVine R."/>
            <person name="Lipovsky A."/>
            <person name="Liu X."/>
            <person name="Liu J."/>
            <person name="Liu S."/>
            <person name="Lokyitsang T."/>
            <person name="Lokyitsang Y."/>
            <person name="Lubonja R."/>
            <person name="Lui A."/>
            <person name="MacDonald P."/>
            <person name="Magnisalis V."/>
            <person name="Maru K."/>
            <person name="Matthews C."/>
            <person name="McCusker W."/>
            <person name="McDonough S."/>
            <person name="Mehta T."/>
            <person name="Meldrim J."/>
            <person name="Meneus L."/>
            <person name="Mihai O."/>
            <person name="Mihalev A."/>
            <person name="Mihova T."/>
            <person name="Mittelman R."/>
            <person name="Mlenga V."/>
            <person name="Montmayeur A."/>
            <person name="Mulrain L."/>
            <person name="Navidi A."/>
            <person name="Naylor J."/>
            <person name="Negash T."/>
            <person name="Nguyen T."/>
            <person name="Nguyen N."/>
            <person name="Nicol R."/>
            <person name="Norbu C."/>
            <person name="Norbu N."/>
            <person name="Novod N."/>
            <person name="O'Neill B."/>
            <person name="Osman S."/>
            <person name="Markiewicz E."/>
            <person name="Oyono O.L."/>
            <person name="Patti C."/>
            <person name="Phunkhang P."/>
            <person name="Pierre F."/>
            <person name="Priest M."/>
            <person name="Raghuraman S."/>
            <person name="Rege F."/>
            <person name="Reyes R."/>
            <person name="Rise C."/>
            <person name="Rogov P."/>
            <person name="Ross K."/>
            <person name="Ryan E."/>
            <person name="Settipalli S."/>
            <person name="Shea T."/>
            <person name="Sherpa N."/>
            <person name="Shi L."/>
            <person name="Shih D."/>
            <person name="Sparrow T."/>
            <person name="Spaulding J."/>
            <person name="Stalker J."/>
            <person name="Stange-Thomann N."/>
            <person name="Stavropoulos S."/>
            <person name="Stone C."/>
            <person name="Strader C."/>
            <person name="Tesfaye S."/>
            <person name="Thomson T."/>
            <person name="Thoulutsang Y."/>
            <person name="Thoulutsang D."/>
            <person name="Topham K."/>
            <person name="Topping I."/>
            <person name="Tsamla T."/>
            <person name="Vassiliev H."/>
            <person name="Vo A."/>
            <person name="Wangchuk T."/>
            <person name="Wangdi T."/>
            <person name="Weiand M."/>
            <person name="Wilkinson J."/>
            <person name="Wilson A."/>
            <person name="Yadav S."/>
            <person name="Young G."/>
            <person name="Yu Q."/>
            <person name="Zembek L."/>
            <person name="Zhong D."/>
            <person name="Zimmer A."/>
            <person name="Zwirko Z."/>
            <person name="Jaffe D.B."/>
            <person name="Alvarez P."/>
            <person name="Brockman W."/>
            <person name="Butler J."/>
            <person name="Chin C."/>
            <person name="Gnerre S."/>
            <person name="Grabherr M."/>
            <person name="Kleber M."/>
            <person name="Mauceli E."/>
            <person name="MacCallum I."/>
        </authorList>
    </citation>
    <scope>NUCLEOTIDE SEQUENCE [LARGE SCALE GENOMIC DNA]</scope>
    <source>
        <strain evidence="13 14">TSC#14021-0224.01</strain>
    </source>
</reference>
<keyword evidence="7" id="KW-0865">Zymogen</keyword>
<dbReference type="Pfam" id="PF00089">
    <property type="entry name" value="Trypsin"/>
    <property type="match status" value="1"/>
</dbReference>
<evidence type="ECO:0000256" key="1">
    <source>
        <dbReference type="ARBA" id="ARBA00004613"/>
    </source>
</evidence>
<dbReference type="PANTHER" id="PTHR24256">
    <property type="entry name" value="TRYPTASE-RELATED"/>
    <property type="match status" value="1"/>
</dbReference>
<evidence type="ECO:0000256" key="3">
    <source>
        <dbReference type="ARBA" id="ARBA00022670"/>
    </source>
</evidence>
<dbReference type="EMBL" id="CH954179">
    <property type="protein sequence ID" value="EDV55462.2"/>
    <property type="molecule type" value="Genomic_DNA"/>
</dbReference>
<keyword evidence="4 11" id="KW-0732">Signal</keyword>
<dbReference type="SMART" id="SM00020">
    <property type="entry name" value="Tryp_SPc"/>
    <property type="match status" value="1"/>
</dbReference>
<dbReference type="Proteomes" id="UP000008711">
    <property type="component" value="Unassembled WGS sequence"/>
</dbReference>
<dbReference type="InterPro" id="IPR001314">
    <property type="entry name" value="Peptidase_S1A"/>
</dbReference>
<dbReference type="AlphaFoldDB" id="B3NMW8"/>
<dbReference type="PROSITE" id="PS00135">
    <property type="entry name" value="TRYPSIN_SER"/>
    <property type="match status" value="1"/>
</dbReference>
<comment type="subcellular location">
    <subcellularLocation>
        <location evidence="1">Secreted</location>
    </subcellularLocation>
</comment>
<dbReference type="GO" id="GO:0005576">
    <property type="term" value="C:extracellular region"/>
    <property type="evidence" value="ECO:0007669"/>
    <property type="project" value="UniProtKB-SubCell"/>
</dbReference>
<evidence type="ECO:0000256" key="7">
    <source>
        <dbReference type="ARBA" id="ARBA00023145"/>
    </source>
</evidence>
<evidence type="ECO:0000256" key="5">
    <source>
        <dbReference type="ARBA" id="ARBA00022801"/>
    </source>
</evidence>
<keyword evidence="3 10" id="KW-0645">Protease</keyword>
<comment type="similarity">
    <text evidence="9">Belongs to the peptidase S1 family. CLIP subfamily.</text>
</comment>
<gene>
    <name evidence="13" type="primary">Dere\GG20772</name>
    <name evidence="13" type="synonym">dere_GLEANR_5541</name>
    <name evidence="13" type="synonym">GG20772</name>
    <name evidence="13" type="ORF">Dere_GG20772</name>
</gene>
<feature type="chain" id="PRO_5006455420" description="Peptidase S1 domain-containing protein" evidence="11">
    <location>
        <begin position="24"/>
        <end position="311"/>
    </location>
</feature>
<dbReference type="eggNOG" id="KOG3627">
    <property type="taxonomic scope" value="Eukaryota"/>
</dbReference>
<dbReference type="MEROPS" id="S01.B54"/>
<dbReference type="OrthoDB" id="8250810at2759"/>
<feature type="domain" description="Peptidase S1" evidence="12">
    <location>
        <begin position="42"/>
        <end position="281"/>
    </location>
</feature>
<dbReference type="CDD" id="cd00190">
    <property type="entry name" value="Tryp_SPc"/>
    <property type="match status" value="1"/>
</dbReference>
<dbReference type="SUPFAM" id="SSF50494">
    <property type="entry name" value="Trypsin-like serine proteases"/>
    <property type="match status" value="1"/>
</dbReference>
<dbReference type="InterPro" id="IPR018114">
    <property type="entry name" value="TRYPSIN_HIS"/>
</dbReference>
<evidence type="ECO:0000256" key="6">
    <source>
        <dbReference type="ARBA" id="ARBA00022825"/>
    </source>
</evidence>